<feature type="transmembrane region" description="Helical" evidence="8">
    <location>
        <begin position="423"/>
        <end position="445"/>
    </location>
</feature>
<dbReference type="PROSITE" id="PS50850">
    <property type="entry name" value="MFS"/>
    <property type="match status" value="1"/>
</dbReference>
<evidence type="ECO:0000256" key="5">
    <source>
        <dbReference type="ARBA" id="ARBA00022692"/>
    </source>
</evidence>
<evidence type="ECO:0000256" key="6">
    <source>
        <dbReference type="ARBA" id="ARBA00022989"/>
    </source>
</evidence>
<name>A0A368JR49_9BACT</name>
<gene>
    <name evidence="10" type="ORF">DUE52_09035</name>
</gene>
<dbReference type="CDD" id="cd17321">
    <property type="entry name" value="MFS_MMR_MDR_like"/>
    <property type="match status" value="1"/>
</dbReference>
<dbReference type="InterPro" id="IPR005829">
    <property type="entry name" value="Sugar_transporter_CS"/>
</dbReference>
<evidence type="ECO:0000313" key="10">
    <source>
        <dbReference type="EMBL" id="RCR69962.1"/>
    </source>
</evidence>
<evidence type="ECO:0000256" key="2">
    <source>
        <dbReference type="ARBA" id="ARBA00008537"/>
    </source>
</evidence>
<dbReference type="InterPro" id="IPR020846">
    <property type="entry name" value="MFS_dom"/>
</dbReference>
<evidence type="ECO:0000256" key="4">
    <source>
        <dbReference type="ARBA" id="ARBA00022475"/>
    </source>
</evidence>
<feature type="transmembrane region" description="Helical" evidence="8">
    <location>
        <begin position="147"/>
        <end position="168"/>
    </location>
</feature>
<keyword evidence="7 8" id="KW-0472">Membrane</keyword>
<dbReference type="Gene3D" id="1.20.1250.20">
    <property type="entry name" value="MFS general substrate transporter like domains"/>
    <property type="match status" value="1"/>
</dbReference>
<keyword evidence="3" id="KW-0813">Transport</keyword>
<dbReference type="PANTHER" id="PTHR42718:SF9">
    <property type="entry name" value="MAJOR FACILITATOR SUPERFAMILY MULTIDRUG TRANSPORTER MFSC"/>
    <property type="match status" value="1"/>
</dbReference>
<evidence type="ECO:0000256" key="7">
    <source>
        <dbReference type="ARBA" id="ARBA00023136"/>
    </source>
</evidence>
<comment type="similarity">
    <text evidence="2">Belongs to the major facilitator superfamily. EmrB family.</text>
</comment>
<feature type="transmembrane region" description="Helical" evidence="8">
    <location>
        <begin position="61"/>
        <end position="80"/>
    </location>
</feature>
<dbReference type="GO" id="GO:0005886">
    <property type="term" value="C:plasma membrane"/>
    <property type="evidence" value="ECO:0007669"/>
    <property type="project" value="UniProtKB-SubCell"/>
</dbReference>
<feature type="transmembrane region" description="Helical" evidence="8">
    <location>
        <begin position="119"/>
        <end position="141"/>
    </location>
</feature>
<keyword evidence="4" id="KW-1003">Cell membrane</keyword>
<accession>A0A368JR49</accession>
<keyword evidence="11" id="KW-1185">Reference proteome</keyword>
<dbReference type="InterPro" id="IPR004638">
    <property type="entry name" value="EmrB-like"/>
</dbReference>
<feature type="transmembrane region" description="Helical" evidence="8">
    <location>
        <begin position="180"/>
        <end position="199"/>
    </location>
</feature>
<dbReference type="InterPro" id="IPR011701">
    <property type="entry name" value="MFS"/>
</dbReference>
<evidence type="ECO:0000256" key="8">
    <source>
        <dbReference type="SAM" id="Phobius"/>
    </source>
</evidence>
<feature type="domain" description="Major facilitator superfamily (MFS) profile" evidence="9">
    <location>
        <begin position="1"/>
        <end position="451"/>
    </location>
</feature>
<dbReference type="InterPro" id="IPR036259">
    <property type="entry name" value="MFS_trans_sf"/>
</dbReference>
<reference evidence="10 11" key="1">
    <citation type="submission" date="2018-07" db="EMBL/GenBank/DDBJ databases">
        <title>Genome analysis of Larkinella rosea.</title>
        <authorList>
            <person name="Zhou Z."/>
            <person name="Wang G."/>
        </authorList>
    </citation>
    <scope>NUCLEOTIDE SEQUENCE [LARGE SCALE GENOMIC DNA]</scope>
    <source>
        <strain evidence="11">zzj9</strain>
    </source>
</reference>
<organism evidence="10 11">
    <name type="scientific">Larkinella punicea</name>
    <dbReference type="NCBI Taxonomy" id="2315727"/>
    <lineage>
        <taxon>Bacteria</taxon>
        <taxon>Pseudomonadati</taxon>
        <taxon>Bacteroidota</taxon>
        <taxon>Cytophagia</taxon>
        <taxon>Cytophagales</taxon>
        <taxon>Spirosomataceae</taxon>
        <taxon>Larkinella</taxon>
    </lineage>
</organism>
<dbReference type="AlphaFoldDB" id="A0A368JR49"/>
<dbReference type="OrthoDB" id="783189at2"/>
<dbReference type="PROSITE" id="PS00216">
    <property type="entry name" value="SUGAR_TRANSPORT_1"/>
    <property type="match status" value="1"/>
</dbReference>
<feature type="transmembrane region" description="Helical" evidence="8">
    <location>
        <begin position="211"/>
        <end position="231"/>
    </location>
</feature>
<evidence type="ECO:0000313" key="11">
    <source>
        <dbReference type="Proteomes" id="UP000253383"/>
    </source>
</evidence>
<dbReference type="Pfam" id="PF07690">
    <property type="entry name" value="MFS_1"/>
    <property type="match status" value="1"/>
</dbReference>
<comment type="subcellular location">
    <subcellularLocation>
        <location evidence="1">Cell membrane</location>
        <topology evidence="1">Multi-pass membrane protein</topology>
    </subcellularLocation>
</comment>
<dbReference type="NCBIfam" id="TIGR00711">
    <property type="entry name" value="efflux_EmrB"/>
    <property type="match status" value="1"/>
</dbReference>
<protein>
    <submittedName>
        <fullName evidence="10">MFS transporter</fullName>
    </submittedName>
</protein>
<dbReference type="PANTHER" id="PTHR42718">
    <property type="entry name" value="MAJOR FACILITATOR SUPERFAMILY MULTIDRUG TRANSPORTER MFSC"/>
    <property type="match status" value="1"/>
</dbReference>
<feature type="transmembrane region" description="Helical" evidence="8">
    <location>
        <begin position="382"/>
        <end position="403"/>
    </location>
</feature>
<dbReference type="Proteomes" id="UP000253383">
    <property type="component" value="Unassembled WGS sequence"/>
</dbReference>
<feature type="transmembrane region" description="Helical" evidence="8">
    <location>
        <begin position="314"/>
        <end position="331"/>
    </location>
</feature>
<feature type="transmembrane region" description="Helical" evidence="8">
    <location>
        <begin position="287"/>
        <end position="307"/>
    </location>
</feature>
<dbReference type="GO" id="GO:0022857">
    <property type="term" value="F:transmembrane transporter activity"/>
    <property type="evidence" value="ECO:0007669"/>
    <property type="project" value="InterPro"/>
</dbReference>
<feature type="transmembrane region" description="Helical" evidence="8">
    <location>
        <begin position="252"/>
        <end position="275"/>
    </location>
</feature>
<sequence>MFGTFMSTLDSSIVNIALPTIRRELGAGDSVEWIVLCYLLTTTSTLLIMGKLSDWVGRRQLYITGFCVFVLGSLLCGLAWNLWSLVGFRVVQGLGASMIFAVGPAIIGDTFAPQERGQAMGLMGSIVAAGSSAGPVIGGFLLGKFGWSSIFFVNVPIGLLAIWRAWTILPESPKVTGQRFDLVGAGLFLFGVISLLTGLDFGPEPQYGWDHPLVVTLLSIGTVLLVLFLFWEMRVREPMLQLSLFRIRPYTAAILAAFCGFLASGGNLFVIPFFLQQLLGLPPERAGLILLAGPLTLSLVAPLGGYLSSRISTRWLSSFGLLITAGGYFAFSFLDVDWTWQDVIWRSSLVSLGFGLFQSPNSSSALNAAPIAQRGIASSMIAFMRNLGFVVGIAIAAAVWYSTRNRWALAHDASPESTAAQLLGMHYAYLTMSGLVLTGALISFTRGKITPPVSKPVQVEDTISKT</sequence>
<keyword evidence="5 8" id="KW-0812">Transmembrane</keyword>
<dbReference type="EMBL" id="QOWE01000006">
    <property type="protein sequence ID" value="RCR69962.1"/>
    <property type="molecule type" value="Genomic_DNA"/>
</dbReference>
<dbReference type="SUPFAM" id="SSF103473">
    <property type="entry name" value="MFS general substrate transporter"/>
    <property type="match status" value="1"/>
</dbReference>
<feature type="transmembrane region" description="Helical" evidence="8">
    <location>
        <begin position="86"/>
        <end position="107"/>
    </location>
</feature>
<dbReference type="Gene3D" id="1.20.1720.10">
    <property type="entry name" value="Multidrug resistance protein D"/>
    <property type="match status" value="1"/>
</dbReference>
<evidence type="ECO:0000259" key="9">
    <source>
        <dbReference type="PROSITE" id="PS50850"/>
    </source>
</evidence>
<proteinExistence type="inferred from homology"/>
<comment type="caution">
    <text evidence="10">The sequence shown here is derived from an EMBL/GenBank/DDBJ whole genome shotgun (WGS) entry which is preliminary data.</text>
</comment>
<dbReference type="PRINTS" id="PR01036">
    <property type="entry name" value="TCRTETB"/>
</dbReference>
<evidence type="ECO:0000256" key="1">
    <source>
        <dbReference type="ARBA" id="ARBA00004651"/>
    </source>
</evidence>
<feature type="transmembrane region" description="Helical" evidence="8">
    <location>
        <begin position="31"/>
        <end position="49"/>
    </location>
</feature>
<keyword evidence="6 8" id="KW-1133">Transmembrane helix</keyword>
<evidence type="ECO:0000256" key="3">
    <source>
        <dbReference type="ARBA" id="ARBA00022448"/>
    </source>
</evidence>